<sequence>MPGAPISPMMEAVWAHKRQQLEKAKQKSDERLETESWMVRLKRRRSEIERDAIEDFAAETGFRPDTDTAPGGAGTVYGWNPATAGWLAAPSTPGYYNQAKPGGVRYTIRSSVIAGSPDAGEHAGGCAGFDVGVDPARHGFLNKDSKLVDQAARLFAQNLAGTSQYEGVLKNKKPAASTTWRPQSSARAALSRHHRCPSPFAGKLKLGRSLDRSSGCLRLPLSRGTTTLRERSVCDTGRIVTVMHCTML</sequence>
<proteinExistence type="predicted"/>
<reference evidence="1" key="1">
    <citation type="submission" date="2023-08" db="EMBL/GenBank/DDBJ databases">
        <authorList>
            <person name="Chen Y."/>
            <person name="Shah S."/>
            <person name="Dougan E. K."/>
            <person name="Thang M."/>
            <person name="Chan C."/>
        </authorList>
    </citation>
    <scope>NUCLEOTIDE SEQUENCE</scope>
</reference>
<dbReference type="Proteomes" id="UP001178507">
    <property type="component" value="Unassembled WGS sequence"/>
</dbReference>
<evidence type="ECO:0000313" key="2">
    <source>
        <dbReference type="Proteomes" id="UP001178507"/>
    </source>
</evidence>
<gene>
    <name evidence="1" type="ORF">EVOR1521_LOCUS13143</name>
</gene>
<organism evidence="1 2">
    <name type="scientific">Effrenium voratum</name>
    <dbReference type="NCBI Taxonomy" id="2562239"/>
    <lineage>
        <taxon>Eukaryota</taxon>
        <taxon>Sar</taxon>
        <taxon>Alveolata</taxon>
        <taxon>Dinophyceae</taxon>
        <taxon>Suessiales</taxon>
        <taxon>Symbiodiniaceae</taxon>
        <taxon>Effrenium</taxon>
    </lineage>
</organism>
<comment type="caution">
    <text evidence="1">The sequence shown here is derived from an EMBL/GenBank/DDBJ whole genome shotgun (WGS) entry which is preliminary data.</text>
</comment>
<evidence type="ECO:0000313" key="1">
    <source>
        <dbReference type="EMBL" id="CAJ1386981.1"/>
    </source>
</evidence>
<name>A0AA36IHU3_9DINO</name>
<accession>A0AA36IHU3</accession>
<dbReference type="AlphaFoldDB" id="A0AA36IHU3"/>
<keyword evidence="2" id="KW-1185">Reference proteome</keyword>
<protein>
    <submittedName>
        <fullName evidence="1">Uncharacterized protein</fullName>
    </submittedName>
</protein>
<dbReference type="EMBL" id="CAUJNA010001446">
    <property type="protein sequence ID" value="CAJ1386981.1"/>
    <property type="molecule type" value="Genomic_DNA"/>
</dbReference>